<keyword evidence="7" id="KW-1133">Transmembrane helix</keyword>
<evidence type="ECO:0000256" key="7">
    <source>
        <dbReference type="SAM" id="Phobius"/>
    </source>
</evidence>
<dbReference type="Proteomes" id="UP000190637">
    <property type="component" value="Unassembled WGS sequence"/>
</dbReference>
<dbReference type="PROSITE" id="PS50011">
    <property type="entry name" value="PROTEIN_KINASE_DOM"/>
    <property type="match status" value="1"/>
</dbReference>
<dbReference type="Gene3D" id="3.30.200.20">
    <property type="entry name" value="Phosphorylase Kinase, domain 1"/>
    <property type="match status" value="1"/>
</dbReference>
<sequence length="519" mass="54177">MSRRSQRTISVLVPPNLIPLAPEDPRTIGPYTVIGRIGSGRTGTVYAAVNPAVTSDAVLAVKTLHPSHLTDEATLVELEGRLRALAEVDGRCYVPPVAFDARATPPWLAMPYTSGVPLAQYVRKRGPLGEGRLVALAAGLAEGLSALHGAGLAHGDLKPSNILLGSSGPRLLDCALPGDATMLRSSAAWLAPERHLGDPPSPAADVFGWGCVVVFAATGRSPFGMGLPEEVVPRIAEGAPDLAGVPAVLEPLLRRTLEEDPRRRPSLREIMGATIAVWEASTAALHPEVPGTAVTQLLTHEWQGILEPAGLPRVVHLDGAARSGRGRGLLLGGAAALVLALAGVGTWAVVSATSDAPQAAPSARPSLPSSPTPAEPVSEGPDTAVVRFGAVPQPSPFEGPWVYTEVEPVEDAAPSPSTDDGRPPTPQEWSARWRDVDEVAEARIAPDAEVRCARFCMIPGQVSVDDEGHGTYPVTGQDLIDYLGWGDVVIAEVTFADEEGEDGLPEIVAVTELLPPSSG</sequence>
<dbReference type="PANTHER" id="PTHR43289">
    <property type="entry name" value="MITOGEN-ACTIVATED PROTEIN KINASE KINASE KINASE 20-RELATED"/>
    <property type="match status" value="1"/>
</dbReference>
<dbReference type="GO" id="GO:0005524">
    <property type="term" value="F:ATP binding"/>
    <property type="evidence" value="ECO:0007669"/>
    <property type="project" value="UniProtKB-UniRule"/>
</dbReference>
<dbReference type="PROSITE" id="PS00107">
    <property type="entry name" value="PROTEIN_KINASE_ATP"/>
    <property type="match status" value="1"/>
</dbReference>
<evidence type="ECO:0000259" key="8">
    <source>
        <dbReference type="PROSITE" id="PS50011"/>
    </source>
</evidence>
<evidence type="ECO:0000256" key="6">
    <source>
        <dbReference type="SAM" id="MobiDB-lite"/>
    </source>
</evidence>
<proteinExistence type="predicted"/>
<name>A0A1T4SL61_9ACTN</name>
<feature type="region of interest" description="Disordered" evidence="6">
    <location>
        <begin position="357"/>
        <end position="381"/>
    </location>
</feature>
<keyword evidence="1" id="KW-0808">Transferase</keyword>
<dbReference type="CDD" id="cd14014">
    <property type="entry name" value="STKc_PknB_like"/>
    <property type="match status" value="1"/>
</dbReference>
<protein>
    <submittedName>
        <fullName evidence="9">Serine/threonine protein kinase</fullName>
    </submittedName>
</protein>
<dbReference type="GO" id="GO:0004674">
    <property type="term" value="F:protein serine/threonine kinase activity"/>
    <property type="evidence" value="ECO:0007669"/>
    <property type="project" value="UniProtKB-KW"/>
</dbReference>
<dbReference type="RefSeq" id="WP_078762875.1">
    <property type="nucleotide sequence ID" value="NZ_FUWS01000010.1"/>
</dbReference>
<feature type="binding site" evidence="5">
    <location>
        <position position="62"/>
    </location>
    <ligand>
        <name>ATP</name>
        <dbReference type="ChEBI" id="CHEBI:30616"/>
    </ligand>
</feature>
<accession>A0A1T4SL61</accession>
<keyword evidence="7" id="KW-0812">Transmembrane</keyword>
<dbReference type="STRING" id="1122192.SAMN02745673_03598"/>
<keyword evidence="3 9" id="KW-0418">Kinase</keyword>
<keyword evidence="9" id="KW-0723">Serine/threonine-protein kinase</keyword>
<keyword evidence="4 5" id="KW-0067">ATP-binding</keyword>
<keyword evidence="2 5" id="KW-0547">Nucleotide-binding</keyword>
<feature type="transmembrane region" description="Helical" evidence="7">
    <location>
        <begin position="329"/>
        <end position="350"/>
    </location>
</feature>
<dbReference type="InterPro" id="IPR000719">
    <property type="entry name" value="Prot_kinase_dom"/>
</dbReference>
<dbReference type="InterPro" id="IPR008271">
    <property type="entry name" value="Ser/Thr_kinase_AS"/>
</dbReference>
<evidence type="ECO:0000256" key="2">
    <source>
        <dbReference type="ARBA" id="ARBA00022741"/>
    </source>
</evidence>
<feature type="domain" description="Protein kinase" evidence="8">
    <location>
        <begin position="31"/>
        <end position="289"/>
    </location>
</feature>
<dbReference type="PROSITE" id="PS00108">
    <property type="entry name" value="PROTEIN_KINASE_ST"/>
    <property type="match status" value="1"/>
</dbReference>
<dbReference type="OrthoDB" id="3415202at2"/>
<dbReference type="SMART" id="SM00220">
    <property type="entry name" value="S_TKc"/>
    <property type="match status" value="1"/>
</dbReference>
<dbReference type="AlphaFoldDB" id="A0A1T4SL61"/>
<dbReference type="EMBL" id="FUWS01000010">
    <property type="protein sequence ID" value="SKA28648.1"/>
    <property type="molecule type" value="Genomic_DNA"/>
</dbReference>
<evidence type="ECO:0000256" key="3">
    <source>
        <dbReference type="ARBA" id="ARBA00022777"/>
    </source>
</evidence>
<feature type="compositionally biased region" description="Low complexity" evidence="6">
    <location>
        <begin position="357"/>
        <end position="367"/>
    </location>
</feature>
<dbReference type="PANTHER" id="PTHR43289:SF34">
    <property type="entry name" value="SERINE_THREONINE-PROTEIN KINASE YBDM-RELATED"/>
    <property type="match status" value="1"/>
</dbReference>
<gene>
    <name evidence="9" type="ORF">SAMN02745673_03598</name>
</gene>
<keyword evidence="10" id="KW-1185">Reference proteome</keyword>
<dbReference type="Gene3D" id="1.10.510.10">
    <property type="entry name" value="Transferase(Phosphotransferase) domain 1"/>
    <property type="match status" value="1"/>
</dbReference>
<evidence type="ECO:0000313" key="10">
    <source>
        <dbReference type="Proteomes" id="UP000190637"/>
    </source>
</evidence>
<evidence type="ECO:0000256" key="5">
    <source>
        <dbReference type="PROSITE-ProRule" id="PRU10141"/>
    </source>
</evidence>
<organism evidence="9 10">
    <name type="scientific">Marinactinospora thermotolerans DSM 45154</name>
    <dbReference type="NCBI Taxonomy" id="1122192"/>
    <lineage>
        <taxon>Bacteria</taxon>
        <taxon>Bacillati</taxon>
        <taxon>Actinomycetota</taxon>
        <taxon>Actinomycetes</taxon>
        <taxon>Streptosporangiales</taxon>
        <taxon>Nocardiopsidaceae</taxon>
        <taxon>Marinactinospora</taxon>
    </lineage>
</organism>
<evidence type="ECO:0000256" key="1">
    <source>
        <dbReference type="ARBA" id="ARBA00022679"/>
    </source>
</evidence>
<reference evidence="9 10" key="1">
    <citation type="submission" date="2017-02" db="EMBL/GenBank/DDBJ databases">
        <authorList>
            <person name="Peterson S.W."/>
        </authorList>
    </citation>
    <scope>NUCLEOTIDE SEQUENCE [LARGE SCALE GENOMIC DNA]</scope>
    <source>
        <strain evidence="9 10">DSM 45154</strain>
    </source>
</reference>
<dbReference type="SUPFAM" id="SSF56112">
    <property type="entry name" value="Protein kinase-like (PK-like)"/>
    <property type="match status" value="1"/>
</dbReference>
<dbReference type="InterPro" id="IPR011009">
    <property type="entry name" value="Kinase-like_dom_sf"/>
</dbReference>
<dbReference type="Pfam" id="PF00069">
    <property type="entry name" value="Pkinase"/>
    <property type="match status" value="1"/>
</dbReference>
<feature type="region of interest" description="Disordered" evidence="6">
    <location>
        <begin position="410"/>
        <end position="429"/>
    </location>
</feature>
<keyword evidence="7" id="KW-0472">Membrane</keyword>
<dbReference type="InterPro" id="IPR017441">
    <property type="entry name" value="Protein_kinase_ATP_BS"/>
</dbReference>
<evidence type="ECO:0000256" key="4">
    <source>
        <dbReference type="ARBA" id="ARBA00022840"/>
    </source>
</evidence>
<evidence type="ECO:0000313" key="9">
    <source>
        <dbReference type="EMBL" id="SKA28648.1"/>
    </source>
</evidence>